<dbReference type="FunFam" id="3.40.50.720:FF:000047">
    <property type="entry name" value="NADP-dependent L-serine/L-allo-threonine dehydrogenase"/>
    <property type="match status" value="1"/>
</dbReference>
<reference evidence="4 5" key="1">
    <citation type="submission" date="2018-05" db="EMBL/GenBank/DDBJ databases">
        <title>Acuticoccus sediminis sp. nov., isolated from deep-sea sediment of Indian Ocean.</title>
        <authorList>
            <person name="Liu X."/>
            <person name="Lai Q."/>
            <person name="Du Y."/>
            <person name="Sun F."/>
            <person name="Zhang X."/>
            <person name="Wang S."/>
            <person name="Shao Z."/>
        </authorList>
    </citation>
    <scope>NUCLEOTIDE SEQUENCE [LARGE SCALE GENOMIC DNA]</scope>
    <source>
        <strain evidence="4 5">PTG4-2</strain>
    </source>
</reference>
<dbReference type="EMBL" id="QHHQ01000002">
    <property type="protein sequence ID" value="RAI01665.1"/>
    <property type="molecule type" value="Genomic_DNA"/>
</dbReference>
<evidence type="ECO:0000256" key="1">
    <source>
        <dbReference type="ARBA" id="ARBA00006484"/>
    </source>
</evidence>
<dbReference type="GO" id="GO:0016616">
    <property type="term" value="F:oxidoreductase activity, acting on the CH-OH group of donors, NAD or NADP as acceptor"/>
    <property type="evidence" value="ECO:0007669"/>
    <property type="project" value="UniProtKB-ARBA"/>
</dbReference>
<keyword evidence="5" id="KW-1185">Reference proteome</keyword>
<keyword evidence="2" id="KW-0560">Oxidoreductase</keyword>
<dbReference type="Proteomes" id="UP000249590">
    <property type="component" value="Unassembled WGS sequence"/>
</dbReference>
<dbReference type="OrthoDB" id="658698at2"/>
<gene>
    <name evidence="4" type="ORF">DLJ53_09630</name>
</gene>
<organism evidence="4 5">
    <name type="scientific">Acuticoccus sediminis</name>
    <dbReference type="NCBI Taxonomy" id="2184697"/>
    <lineage>
        <taxon>Bacteria</taxon>
        <taxon>Pseudomonadati</taxon>
        <taxon>Pseudomonadota</taxon>
        <taxon>Alphaproteobacteria</taxon>
        <taxon>Hyphomicrobiales</taxon>
        <taxon>Amorphaceae</taxon>
        <taxon>Acuticoccus</taxon>
    </lineage>
</organism>
<proteinExistence type="inferred from homology"/>
<dbReference type="SUPFAM" id="SSF51735">
    <property type="entry name" value="NAD(P)-binding Rossmann-fold domains"/>
    <property type="match status" value="1"/>
</dbReference>
<evidence type="ECO:0000313" key="5">
    <source>
        <dbReference type="Proteomes" id="UP000249590"/>
    </source>
</evidence>
<dbReference type="InterPro" id="IPR036291">
    <property type="entry name" value="NAD(P)-bd_dom_sf"/>
</dbReference>
<sequence>MSVNGYRSALVTGASKGIGAGIARRLVEGGLTVHALARSAEALGVLRDELGERLVPLAADVTDTDAVIAALAGAEIDVLVNNAGGLATVRPLAEQTAEETAETLALNLTAPLQLIRALLPGMIARSRGHIFNLTSSAARGVFTGTTAYAAAKAGLSQAGHVLRYDLAGTGVRITEIAPGRVETDFYLESFGGDRDALTARMYTKERPLRPADVAEALWGALALPPHADVTELVLSPTDQAPGGHVYRRPADL</sequence>
<dbReference type="GO" id="GO:0016020">
    <property type="term" value="C:membrane"/>
    <property type="evidence" value="ECO:0007669"/>
    <property type="project" value="TreeGrafter"/>
</dbReference>
<dbReference type="AlphaFoldDB" id="A0A8B2NP47"/>
<protein>
    <recommendedName>
        <fullName evidence="6">NADP-dependent 3-hydroxy acid dehydrogenase YdfG</fullName>
    </recommendedName>
</protein>
<dbReference type="PRINTS" id="PR00081">
    <property type="entry name" value="GDHRDH"/>
</dbReference>
<evidence type="ECO:0000256" key="3">
    <source>
        <dbReference type="RuleBase" id="RU000363"/>
    </source>
</evidence>
<accession>A0A8B2NP47</accession>
<dbReference type="RefSeq" id="WP_111344684.1">
    <property type="nucleotide sequence ID" value="NZ_QHHQ01000002.1"/>
</dbReference>
<name>A0A8B2NP47_9HYPH</name>
<dbReference type="Pfam" id="PF00106">
    <property type="entry name" value="adh_short"/>
    <property type="match status" value="1"/>
</dbReference>
<evidence type="ECO:0000313" key="4">
    <source>
        <dbReference type="EMBL" id="RAI01665.1"/>
    </source>
</evidence>
<dbReference type="PANTHER" id="PTHR44196">
    <property type="entry name" value="DEHYDROGENASE/REDUCTASE SDR FAMILY MEMBER 7B"/>
    <property type="match status" value="1"/>
</dbReference>
<evidence type="ECO:0008006" key="6">
    <source>
        <dbReference type="Google" id="ProtNLM"/>
    </source>
</evidence>
<comment type="similarity">
    <text evidence="1 3">Belongs to the short-chain dehydrogenases/reductases (SDR) family.</text>
</comment>
<comment type="caution">
    <text evidence="4">The sequence shown here is derived from an EMBL/GenBank/DDBJ whole genome shotgun (WGS) entry which is preliminary data.</text>
</comment>
<dbReference type="PRINTS" id="PR00080">
    <property type="entry name" value="SDRFAMILY"/>
</dbReference>
<dbReference type="Gene3D" id="3.40.50.720">
    <property type="entry name" value="NAD(P)-binding Rossmann-like Domain"/>
    <property type="match status" value="1"/>
</dbReference>
<dbReference type="InterPro" id="IPR002347">
    <property type="entry name" value="SDR_fam"/>
</dbReference>
<dbReference type="PANTHER" id="PTHR44196:SF1">
    <property type="entry name" value="DEHYDROGENASE_REDUCTASE SDR FAMILY MEMBER 7B"/>
    <property type="match status" value="1"/>
</dbReference>
<evidence type="ECO:0000256" key="2">
    <source>
        <dbReference type="ARBA" id="ARBA00023002"/>
    </source>
</evidence>